<protein>
    <submittedName>
        <fullName evidence="1">Uncharacterized protein</fullName>
    </submittedName>
</protein>
<name>A0A8S5NS78_9CAUD</name>
<proteinExistence type="predicted"/>
<sequence length="105" mass="11411">MSSYPGIRYFFHDGAAYLVPHYTNASALAEMLNLAREAAHRAMTEAGAAHAVYGVKHYDPETGALSEADIYAPAVLLDEDEFTERTDAQARKSPGCLILALHARS</sequence>
<accession>A0A8S5NS78</accession>
<reference evidence="1" key="1">
    <citation type="journal article" date="2021" name="Proc. Natl. Acad. Sci. U.S.A.">
        <title>A Catalog of Tens of Thousands of Viruses from Human Metagenomes Reveals Hidden Associations with Chronic Diseases.</title>
        <authorList>
            <person name="Tisza M.J."/>
            <person name="Buck C.B."/>
        </authorList>
    </citation>
    <scope>NUCLEOTIDE SEQUENCE</scope>
    <source>
        <strain evidence="1">Ct0jG3</strain>
    </source>
</reference>
<evidence type="ECO:0000313" key="1">
    <source>
        <dbReference type="EMBL" id="DAD97582.1"/>
    </source>
</evidence>
<organism evidence="1">
    <name type="scientific">Caudovirales sp. ct0jG3</name>
    <dbReference type="NCBI Taxonomy" id="2825756"/>
    <lineage>
        <taxon>Viruses</taxon>
        <taxon>Duplodnaviria</taxon>
        <taxon>Heunggongvirae</taxon>
        <taxon>Uroviricota</taxon>
        <taxon>Caudoviricetes</taxon>
    </lineage>
</organism>
<dbReference type="EMBL" id="BK015244">
    <property type="protein sequence ID" value="DAD97582.1"/>
    <property type="molecule type" value="Genomic_DNA"/>
</dbReference>